<keyword evidence="6" id="KW-0812">Transmembrane</keyword>
<dbReference type="Pfam" id="PF00990">
    <property type="entry name" value="GGDEF"/>
    <property type="match status" value="1"/>
</dbReference>
<keyword evidence="6" id="KW-1133">Transmembrane helix</keyword>
<dbReference type="Proteomes" id="UP001447374">
    <property type="component" value="Unassembled WGS sequence"/>
</dbReference>
<keyword evidence="6" id="KW-0472">Membrane</keyword>
<evidence type="ECO:0000256" key="2">
    <source>
        <dbReference type="ARBA" id="ARBA00004665"/>
    </source>
</evidence>
<dbReference type="RefSeq" id="WP_160170547.1">
    <property type="nucleotide sequence ID" value="NZ_BMKJ01000001.1"/>
</dbReference>
<evidence type="ECO:0000256" key="5">
    <source>
        <dbReference type="ARBA" id="ARBA00034247"/>
    </source>
</evidence>
<name>A0ABV1PMW4_9ENTR</name>
<comment type="catalytic activity">
    <reaction evidence="5">
        <text>2 GTP = 3',3'-c-di-GMP + 2 diphosphate</text>
        <dbReference type="Rhea" id="RHEA:24898"/>
        <dbReference type="ChEBI" id="CHEBI:33019"/>
        <dbReference type="ChEBI" id="CHEBI:37565"/>
        <dbReference type="ChEBI" id="CHEBI:58805"/>
        <dbReference type="EC" id="2.7.7.65"/>
    </reaction>
</comment>
<dbReference type="CDD" id="cd01949">
    <property type="entry name" value="GGDEF"/>
    <property type="match status" value="1"/>
</dbReference>
<reference evidence="8 9" key="1">
    <citation type="submission" date="2024-06" db="EMBL/GenBank/DDBJ databases">
        <title>Fanconibacter daqui strain Q02 whole shotgun sequencing project.</title>
        <authorList>
            <person name="Rodrigues J.W.A."/>
            <person name="Viana L.C."/>
            <person name="Vieira E.C."/>
            <person name="Souza F.O.L."/>
            <person name="Alegria O.C."/>
            <person name="Patroca S."/>
            <person name="Cruz A.C.R."/>
            <person name="Nunes A.R.C."/>
        </authorList>
    </citation>
    <scope>NUCLEOTIDE SEQUENCE [LARGE SCALE GENOMIC DNA]</scope>
    <source>
        <strain evidence="8 9">Q02</strain>
    </source>
</reference>
<organism evidence="8 9">
    <name type="scientific">Franconibacter daqui</name>
    <dbReference type="NCBI Taxonomy" id="2047724"/>
    <lineage>
        <taxon>Bacteria</taxon>
        <taxon>Pseudomonadati</taxon>
        <taxon>Pseudomonadota</taxon>
        <taxon>Gammaproteobacteria</taxon>
        <taxon>Enterobacterales</taxon>
        <taxon>Enterobacteriaceae</taxon>
        <taxon>Franconibacter</taxon>
    </lineage>
</organism>
<dbReference type="InterPro" id="IPR000160">
    <property type="entry name" value="GGDEF_dom"/>
</dbReference>
<dbReference type="PANTHER" id="PTHR45138">
    <property type="entry name" value="REGULATORY COMPONENTS OF SENSORY TRANSDUCTION SYSTEM"/>
    <property type="match status" value="1"/>
</dbReference>
<keyword evidence="4" id="KW-0342">GTP-binding</keyword>
<comment type="cofactor">
    <cofactor evidence="1">
        <name>Mg(2+)</name>
        <dbReference type="ChEBI" id="CHEBI:18420"/>
    </cofactor>
</comment>
<feature type="domain" description="GGDEF" evidence="7">
    <location>
        <begin position="173"/>
        <end position="303"/>
    </location>
</feature>
<keyword evidence="4" id="KW-0547">Nucleotide-binding</keyword>
<evidence type="ECO:0000256" key="3">
    <source>
        <dbReference type="ARBA" id="ARBA00012528"/>
    </source>
</evidence>
<keyword evidence="8" id="KW-0548">Nucleotidyltransferase</keyword>
<dbReference type="InterPro" id="IPR043128">
    <property type="entry name" value="Rev_trsase/Diguanyl_cyclase"/>
</dbReference>
<dbReference type="EC" id="2.7.7.65" evidence="3"/>
<keyword evidence="9" id="KW-1185">Reference proteome</keyword>
<evidence type="ECO:0000256" key="6">
    <source>
        <dbReference type="SAM" id="Phobius"/>
    </source>
</evidence>
<dbReference type="GO" id="GO:0052621">
    <property type="term" value="F:diguanylate cyclase activity"/>
    <property type="evidence" value="ECO:0007669"/>
    <property type="project" value="UniProtKB-EC"/>
</dbReference>
<dbReference type="PANTHER" id="PTHR45138:SF9">
    <property type="entry name" value="DIGUANYLATE CYCLASE DGCM-RELATED"/>
    <property type="match status" value="1"/>
</dbReference>
<dbReference type="Gene3D" id="3.30.70.270">
    <property type="match status" value="1"/>
</dbReference>
<feature type="transmembrane region" description="Helical" evidence="6">
    <location>
        <begin position="7"/>
        <end position="27"/>
    </location>
</feature>
<dbReference type="InterPro" id="IPR050469">
    <property type="entry name" value="Diguanylate_Cyclase"/>
</dbReference>
<dbReference type="SMART" id="SM00267">
    <property type="entry name" value="GGDEF"/>
    <property type="match status" value="1"/>
</dbReference>
<dbReference type="PROSITE" id="PS50887">
    <property type="entry name" value="GGDEF"/>
    <property type="match status" value="1"/>
</dbReference>
<evidence type="ECO:0000313" key="8">
    <source>
        <dbReference type="EMBL" id="MER0126181.1"/>
    </source>
</evidence>
<dbReference type="NCBIfam" id="TIGR00254">
    <property type="entry name" value="GGDEF"/>
    <property type="match status" value="1"/>
</dbReference>
<dbReference type="InterPro" id="IPR029787">
    <property type="entry name" value="Nucleotide_cyclase"/>
</dbReference>
<feature type="transmembrane region" description="Helical" evidence="6">
    <location>
        <begin position="123"/>
        <end position="142"/>
    </location>
</feature>
<protein>
    <recommendedName>
        <fullName evidence="3">diguanylate cyclase</fullName>
        <ecNumber evidence="3">2.7.7.65</ecNumber>
    </recommendedName>
</protein>
<sequence length="303" mass="35355">MRPQKEIFIPYILLIISSLSLLCVFYLNATEYARIKDLLRTSILQHRELEREISSSMLLLCAEEASKRTEDRQMGPTQPHVRRQISCRHMQDEYARIFKAKHVNEVKVHEIEESLQALHGINLVFLLLLPVTFAVWRTVVYIRLVRERKKLYIDSLTGVYNRRYLERTVMEYEPDYLVMLDLDDFKQINDTHGHLVGDAILISFTEQLRKSLRETDIIIRFGGDEFIVLLYCIEFNDARTLVERLRYISRHSIVAKNDQRIALPTFSVGLAKYEVSVENTIQRADASLYKVKQAGKNGFSAAN</sequence>
<dbReference type="EMBL" id="JBEHGX010000004">
    <property type="protein sequence ID" value="MER0126181.1"/>
    <property type="molecule type" value="Genomic_DNA"/>
</dbReference>
<comment type="pathway">
    <text evidence="2">Purine metabolism; 3',5'-cyclic di-GMP biosynthesis.</text>
</comment>
<keyword evidence="8" id="KW-0808">Transferase</keyword>
<accession>A0ABV1PMW4</accession>
<evidence type="ECO:0000313" key="9">
    <source>
        <dbReference type="Proteomes" id="UP001447374"/>
    </source>
</evidence>
<evidence type="ECO:0000259" key="7">
    <source>
        <dbReference type="PROSITE" id="PS50887"/>
    </source>
</evidence>
<gene>
    <name evidence="8" type="ORF">ABQG75_10615</name>
</gene>
<evidence type="ECO:0000256" key="4">
    <source>
        <dbReference type="ARBA" id="ARBA00023134"/>
    </source>
</evidence>
<comment type="caution">
    <text evidence="8">The sequence shown here is derived from an EMBL/GenBank/DDBJ whole genome shotgun (WGS) entry which is preliminary data.</text>
</comment>
<proteinExistence type="predicted"/>
<evidence type="ECO:0000256" key="1">
    <source>
        <dbReference type="ARBA" id="ARBA00001946"/>
    </source>
</evidence>
<dbReference type="SUPFAM" id="SSF55073">
    <property type="entry name" value="Nucleotide cyclase"/>
    <property type="match status" value="1"/>
</dbReference>